<accession>A0A1E7DMB4</accession>
<dbReference type="Proteomes" id="UP000095658">
    <property type="component" value="Unassembled WGS sequence"/>
</dbReference>
<reference evidence="3 4" key="1">
    <citation type="submission" date="2016-06" db="EMBL/GenBank/DDBJ databases">
        <title>Domibacillus iocasae genome sequencing.</title>
        <authorList>
            <person name="Verma A."/>
            <person name="Pal Y."/>
            <person name="Ojha A.K."/>
            <person name="Krishnamurthi S."/>
        </authorList>
    </citation>
    <scope>NUCLEOTIDE SEQUENCE [LARGE SCALE GENOMIC DNA]</scope>
    <source>
        <strain evidence="3 4">DSM 29979</strain>
    </source>
</reference>
<dbReference type="AlphaFoldDB" id="A0A1E7DMB4"/>
<keyword evidence="2" id="KW-1133">Transmembrane helix</keyword>
<evidence type="ECO:0000313" key="4">
    <source>
        <dbReference type="Proteomes" id="UP000095658"/>
    </source>
</evidence>
<feature type="compositionally biased region" description="Basic and acidic residues" evidence="1">
    <location>
        <begin position="235"/>
        <end position="244"/>
    </location>
</feature>
<feature type="transmembrane region" description="Helical" evidence="2">
    <location>
        <begin position="6"/>
        <end position="23"/>
    </location>
</feature>
<dbReference type="RefSeq" id="WP_069938831.1">
    <property type="nucleotide sequence ID" value="NZ_MAMP01000022.1"/>
</dbReference>
<organism evidence="3 4">
    <name type="scientific">Domibacillus iocasae</name>
    <dbReference type="NCBI Taxonomy" id="1714016"/>
    <lineage>
        <taxon>Bacteria</taxon>
        <taxon>Bacillati</taxon>
        <taxon>Bacillota</taxon>
        <taxon>Bacilli</taxon>
        <taxon>Bacillales</taxon>
        <taxon>Bacillaceae</taxon>
        <taxon>Domibacillus</taxon>
    </lineage>
</organism>
<comment type="caution">
    <text evidence="3">The sequence shown here is derived from an EMBL/GenBank/DDBJ whole genome shotgun (WGS) entry which is preliminary data.</text>
</comment>
<protein>
    <submittedName>
        <fullName evidence="3">Uncharacterized protein</fullName>
    </submittedName>
</protein>
<feature type="compositionally biased region" description="Basic and acidic residues" evidence="1">
    <location>
        <begin position="215"/>
        <end position="224"/>
    </location>
</feature>
<keyword evidence="2" id="KW-0472">Membrane</keyword>
<proteinExistence type="predicted"/>
<gene>
    <name evidence="3" type="ORF">BA724_08010</name>
</gene>
<dbReference type="STRING" id="1714016.BA724_08010"/>
<sequence length="244" mass="27985">MSSVILFFISFLLVSILMPLFPLDLSRKGNIALAASAAFLGAFLLFTEPLFSFWQSALIYLLLASVVSYVVGIYGFPKWTVEGAYLKNKDQNAEPFAEEADLTEKDEQVISEPAVEQNPINEEILVVDEQVYQPVEKSIQPKLDLDEWEPESVRPVEDEPLEVMEKESQKDHLFDEDEYITALYSDEEEWNDSMPEDKIAENGQSDYLAELLREMEEAETQQKDEMDELPLLDLENSKKRTDIE</sequence>
<name>A0A1E7DMB4_9BACI</name>
<keyword evidence="2" id="KW-0812">Transmembrane</keyword>
<evidence type="ECO:0000256" key="2">
    <source>
        <dbReference type="SAM" id="Phobius"/>
    </source>
</evidence>
<evidence type="ECO:0000256" key="1">
    <source>
        <dbReference type="SAM" id="MobiDB-lite"/>
    </source>
</evidence>
<feature type="transmembrane region" description="Helical" evidence="2">
    <location>
        <begin position="57"/>
        <end position="77"/>
    </location>
</feature>
<evidence type="ECO:0000313" key="3">
    <source>
        <dbReference type="EMBL" id="OES44227.1"/>
    </source>
</evidence>
<dbReference type="EMBL" id="MAMP01000022">
    <property type="protein sequence ID" value="OES44227.1"/>
    <property type="molecule type" value="Genomic_DNA"/>
</dbReference>
<feature type="region of interest" description="Disordered" evidence="1">
    <location>
        <begin position="215"/>
        <end position="244"/>
    </location>
</feature>
<feature type="transmembrane region" description="Helical" evidence="2">
    <location>
        <begin position="30"/>
        <end position="51"/>
    </location>
</feature>
<keyword evidence="4" id="KW-1185">Reference proteome</keyword>